<proteinExistence type="predicted"/>
<dbReference type="GO" id="GO:0003676">
    <property type="term" value="F:nucleic acid binding"/>
    <property type="evidence" value="ECO:0007669"/>
    <property type="project" value="InterPro"/>
</dbReference>
<protein>
    <recommendedName>
        <fullName evidence="3">CCHC-type domain-containing protein</fullName>
    </recommendedName>
</protein>
<feature type="compositionally biased region" description="Low complexity" evidence="1">
    <location>
        <begin position="70"/>
        <end position="82"/>
    </location>
</feature>
<dbReference type="EMBL" id="KI678104">
    <property type="protein sequence ID" value="ETM00265.1"/>
    <property type="molecule type" value="Genomic_DNA"/>
</dbReference>
<dbReference type="AlphaFoldDB" id="W2LU95"/>
<dbReference type="GO" id="GO:0008270">
    <property type="term" value="F:zinc ion binding"/>
    <property type="evidence" value="ECO:0007669"/>
    <property type="project" value="InterPro"/>
</dbReference>
<dbReference type="InterPro" id="IPR036875">
    <property type="entry name" value="Znf_CCHC_sf"/>
</dbReference>
<dbReference type="SUPFAM" id="SSF57756">
    <property type="entry name" value="Retrovirus zinc finger-like domains"/>
    <property type="match status" value="1"/>
</dbReference>
<reference evidence="2" key="1">
    <citation type="submission" date="2013-11" db="EMBL/GenBank/DDBJ databases">
        <title>The Genome Sequence of Phytophthora parasitica CHvinca01.</title>
        <authorList>
            <consortium name="The Broad Institute Genomics Platform"/>
            <person name="Russ C."/>
            <person name="Tyler B."/>
            <person name="Panabieres F."/>
            <person name="Shan W."/>
            <person name="Tripathy S."/>
            <person name="Grunwald N."/>
            <person name="Machado M."/>
            <person name="Johnson C.S."/>
            <person name="Arredondo F."/>
            <person name="Hong C."/>
            <person name="Coffey M."/>
            <person name="Young S.K."/>
            <person name="Zeng Q."/>
            <person name="Gargeya S."/>
            <person name="Fitzgerald M."/>
            <person name="Abouelleil A."/>
            <person name="Alvarado L."/>
            <person name="Chapman S.B."/>
            <person name="Gainer-Dewar J."/>
            <person name="Goldberg J."/>
            <person name="Griggs A."/>
            <person name="Gujja S."/>
            <person name="Hansen M."/>
            <person name="Howarth C."/>
            <person name="Imamovic A."/>
            <person name="Ireland A."/>
            <person name="Larimer J."/>
            <person name="McCowan C."/>
            <person name="Murphy C."/>
            <person name="Pearson M."/>
            <person name="Poon T.W."/>
            <person name="Priest M."/>
            <person name="Roberts A."/>
            <person name="Saif S."/>
            <person name="Shea T."/>
            <person name="Sykes S."/>
            <person name="Wortman J."/>
            <person name="Nusbaum C."/>
            <person name="Birren B."/>
        </authorList>
    </citation>
    <scope>NUCLEOTIDE SEQUENCE [LARGE SCALE GENOMIC DNA]</scope>
    <source>
        <strain evidence="2">CHvinca01</strain>
    </source>
</reference>
<dbReference type="Proteomes" id="UP000054423">
    <property type="component" value="Unassembled WGS sequence"/>
</dbReference>
<feature type="compositionally biased region" description="Basic and acidic residues" evidence="1">
    <location>
        <begin position="83"/>
        <end position="93"/>
    </location>
</feature>
<name>W2LU95_PHYNI</name>
<sequence length="93" mass="10070">METVGAAASTAADEAVIKNYGPPGNRPVEQVKRETLCNYCFKPGHWWRECEVRIADQVGPVQQLQETQNAAAAEPAAPAAPAEAKHEGNDQRQ</sequence>
<organism evidence="2">
    <name type="scientific">Phytophthora nicotianae</name>
    <name type="common">Potato buckeye rot agent</name>
    <name type="synonym">Phytophthora parasitica</name>
    <dbReference type="NCBI Taxonomy" id="4792"/>
    <lineage>
        <taxon>Eukaryota</taxon>
        <taxon>Sar</taxon>
        <taxon>Stramenopiles</taxon>
        <taxon>Oomycota</taxon>
        <taxon>Peronosporomycetes</taxon>
        <taxon>Peronosporales</taxon>
        <taxon>Peronosporaceae</taxon>
        <taxon>Phytophthora</taxon>
    </lineage>
</organism>
<feature type="region of interest" description="Disordered" evidence="1">
    <location>
        <begin position="64"/>
        <end position="93"/>
    </location>
</feature>
<evidence type="ECO:0000256" key="1">
    <source>
        <dbReference type="SAM" id="MobiDB-lite"/>
    </source>
</evidence>
<gene>
    <name evidence="2" type="ORF">L917_02994</name>
</gene>
<evidence type="ECO:0000313" key="2">
    <source>
        <dbReference type="EMBL" id="ETM00265.1"/>
    </source>
</evidence>
<accession>W2LU95</accession>
<evidence type="ECO:0008006" key="3">
    <source>
        <dbReference type="Google" id="ProtNLM"/>
    </source>
</evidence>